<protein>
    <submittedName>
        <fullName evidence="1">Uncharacterized protein</fullName>
    </submittedName>
</protein>
<evidence type="ECO:0000313" key="1">
    <source>
        <dbReference type="EMBL" id="EPR39744.1"/>
    </source>
</evidence>
<keyword evidence="2" id="KW-1185">Reference proteome</keyword>
<organism evidence="1 2">
    <name type="scientific">Desulfococcus multivorans DSM 2059</name>
    <dbReference type="NCBI Taxonomy" id="1121405"/>
    <lineage>
        <taxon>Bacteria</taxon>
        <taxon>Pseudomonadati</taxon>
        <taxon>Thermodesulfobacteriota</taxon>
        <taxon>Desulfobacteria</taxon>
        <taxon>Desulfobacterales</taxon>
        <taxon>Desulfococcaceae</taxon>
        <taxon>Desulfococcus</taxon>
    </lineage>
</organism>
<evidence type="ECO:0000313" key="2">
    <source>
        <dbReference type="Proteomes" id="UP000014977"/>
    </source>
</evidence>
<dbReference type="AlphaFoldDB" id="S7UZX0"/>
<reference evidence="1 2" key="1">
    <citation type="journal article" date="2013" name="Genome Announc.">
        <title>Draft genome sequences for three mercury-methylating, sulfate-reducing bacteria.</title>
        <authorList>
            <person name="Brown S.D."/>
            <person name="Hurt R.A.Jr."/>
            <person name="Gilmour C.C."/>
            <person name="Elias D.A."/>
        </authorList>
    </citation>
    <scope>NUCLEOTIDE SEQUENCE [LARGE SCALE GENOMIC DNA]</scope>
    <source>
        <strain evidence="1 2">DSM 2059</strain>
    </source>
</reference>
<sequence length="223" mass="25492">MVSPLWQHLREKYGGGQCSIPGCGAERFEISQYCQKHALKKQYWGHPEAAFVPLSYYKTEILEVTKVIIKNRQHVSVNAALNFLNEYIETSKRVASGELPANLFPVPAPEFIMSIGDSRLLNKNGIRDLEPLLIRMAGLHLYCDRNEGGPNVRDHNHRIHLMGHVLLWYAKPSRLKGRGIPRRKVGAYIYENLSKFLINVARSVGREIEGAIRFQKVQEMDLK</sequence>
<accession>S7UZX0</accession>
<dbReference type="RefSeq" id="WP_020877349.1">
    <property type="nucleotide sequence ID" value="NZ_ATHJ01000088.1"/>
</dbReference>
<dbReference type="Proteomes" id="UP000014977">
    <property type="component" value="Unassembled WGS sequence"/>
</dbReference>
<dbReference type="STRING" id="897.B2D07_18930"/>
<comment type="caution">
    <text evidence="1">The sequence shown here is derived from an EMBL/GenBank/DDBJ whole genome shotgun (WGS) entry which is preliminary data.</text>
</comment>
<name>S7UZX0_DESML</name>
<dbReference type="EMBL" id="ATHJ01000088">
    <property type="protein sequence ID" value="EPR39744.1"/>
    <property type="molecule type" value="Genomic_DNA"/>
</dbReference>
<proteinExistence type="predicted"/>
<gene>
    <name evidence="1" type="ORF">dsmv_2592</name>
</gene>